<protein>
    <recommendedName>
        <fullName evidence="3">Flagellar protein FliT</fullName>
    </recommendedName>
</protein>
<dbReference type="AlphaFoldDB" id="A0A0J1L3A1"/>
<evidence type="ECO:0008006" key="3">
    <source>
        <dbReference type="Google" id="ProtNLM"/>
    </source>
</evidence>
<dbReference type="OrthoDB" id="2353131at2"/>
<organism evidence="1 2">
    <name type="scientific">Niallia circulans</name>
    <name type="common">Bacillus circulans</name>
    <dbReference type="NCBI Taxonomy" id="1397"/>
    <lineage>
        <taxon>Bacteria</taxon>
        <taxon>Bacillati</taxon>
        <taxon>Bacillota</taxon>
        <taxon>Bacilli</taxon>
        <taxon>Bacillales</taxon>
        <taxon>Bacillaceae</taxon>
        <taxon>Niallia</taxon>
    </lineage>
</organism>
<sequence>MNPLTDYKECTEKLLGLLTIEEGTIEEREAVIKEINDLLEKREELLNQLPLWPKINEADKKEMIASEKLLNDKMVSLQGKIKTDLKQQQVRKKRINQYNDPYGGNISIDGMFYDKKK</sequence>
<evidence type="ECO:0000313" key="2">
    <source>
        <dbReference type="Proteomes" id="UP000036045"/>
    </source>
</evidence>
<dbReference type="Proteomes" id="UP000036045">
    <property type="component" value="Unassembled WGS sequence"/>
</dbReference>
<keyword evidence="2" id="KW-1185">Reference proteome</keyword>
<proteinExistence type="predicted"/>
<dbReference type="RefSeq" id="WP_047943891.1">
    <property type="nucleotide sequence ID" value="NZ_LDPH01000025.1"/>
</dbReference>
<accession>A0A0J1L3A1</accession>
<dbReference type="EMBL" id="LDPH01000025">
    <property type="protein sequence ID" value="KLV23450.1"/>
    <property type="molecule type" value="Genomic_DNA"/>
</dbReference>
<name>A0A0J1L3A1_NIACI</name>
<comment type="caution">
    <text evidence="1">The sequence shown here is derived from an EMBL/GenBank/DDBJ whole genome shotgun (WGS) entry which is preliminary data.</text>
</comment>
<reference evidence="1 2" key="1">
    <citation type="submission" date="2015-05" db="EMBL/GenBank/DDBJ databases">
        <title>Whole genome sequence and identification of bacterial endophytes from Costus igneus.</title>
        <authorList>
            <person name="Lee Y.P."/>
            <person name="Gan H.M."/>
            <person name="Eng W."/>
            <person name="Wheatley M.S."/>
            <person name="Caraballo A."/>
            <person name="Polter S."/>
            <person name="Savka M.A."/>
            <person name="Hudson A.O."/>
        </authorList>
    </citation>
    <scope>NUCLEOTIDE SEQUENCE [LARGE SCALE GENOMIC DNA]</scope>
    <source>
        <strain evidence="1 2">RIT379</strain>
    </source>
</reference>
<dbReference type="PATRIC" id="fig|1397.4.peg.2593"/>
<gene>
    <name evidence="1" type="ORF">ABW02_19330</name>
</gene>
<evidence type="ECO:0000313" key="1">
    <source>
        <dbReference type="EMBL" id="KLV23450.1"/>
    </source>
</evidence>